<dbReference type="EMBL" id="CM034405">
    <property type="protein sequence ID" value="KAJ0173652.1"/>
    <property type="molecule type" value="Genomic_DNA"/>
</dbReference>
<evidence type="ECO:0000313" key="2">
    <source>
        <dbReference type="Proteomes" id="UP000824533"/>
    </source>
</evidence>
<comment type="caution">
    <text evidence="1">The sequence shown here is derived from an EMBL/GenBank/DDBJ whole genome shotgun (WGS) entry which is preliminary data.</text>
</comment>
<gene>
    <name evidence="1" type="ORF">K1T71_010801</name>
</gene>
<proteinExistence type="predicted"/>
<organism evidence="1 2">
    <name type="scientific">Dendrolimus kikuchii</name>
    <dbReference type="NCBI Taxonomy" id="765133"/>
    <lineage>
        <taxon>Eukaryota</taxon>
        <taxon>Metazoa</taxon>
        <taxon>Ecdysozoa</taxon>
        <taxon>Arthropoda</taxon>
        <taxon>Hexapoda</taxon>
        <taxon>Insecta</taxon>
        <taxon>Pterygota</taxon>
        <taxon>Neoptera</taxon>
        <taxon>Endopterygota</taxon>
        <taxon>Lepidoptera</taxon>
        <taxon>Glossata</taxon>
        <taxon>Ditrysia</taxon>
        <taxon>Bombycoidea</taxon>
        <taxon>Lasiocampidae</taxon>
        <taxon>Dendrolimus</taxon>
    </lineage>
</organism>
<protein>
    <submittedName>
        <fullName evidence="1">Uncharacterized protein</fullName>
    </submittedName>
</protein>
<dbReference type="Proteomes" id="UP000824533">
    <property type="component" value="Linkage Group LG19"/>
</dbReference>
<sequence>MANETNEISDIVKKCKILLLDIEGTTTSISFVKDKLFPYAEENIKEFLDTQWDNEDVKEAITGLRKLAHEDREKSVEGVVTIPGEDASKEDQIKGLVESVKWQMSQDRKVGALKQLQGLIWKQGYDKGDIKGHVYEDVSPALQLWRSVDGQKVYIYSSGSVQAQKLLFGQSLSGDMLPLIDGHFDTAIGAKQEAASYTSIAEKIGCMPEEILFLTDIVKEGEAARSSGMQVALVSREGNATLPPEATSAFPVLHSFAQLANTNKRKPPSQDDQPAKVLKTDTEDTVKTAAENVTSTEVLQKPEEPEKMDVEEPVNDTVDQKESVEATRPETIVEDVTDAKEIAETPTCETESIVEESTEKTEEKMSEMDTETTGVINSTALPEDKSKPEDTKEEDKAPVAEETPPTVITEIEELPDDKQSLSEVAEIIEDLEPIVEEPPAIEEMDDLQNVGEVLEKECDEILSKVQDVTNLDNIPIKPLLSTIAEETMETENTDSNDIVDRILDTEMELAMKPCEDIEVIKPEEMSDTKTQMEHVETAKQEENIPEKVPDGKPTEFITEEPKNIDNKIEKSSPKEENVEDIQVNVKDTIVESLENNMQTEESKEQTVEKPVEKNPKETVVNIENKDSNNVVEQNNIKTEESKTEPIVVKIKETEVTPQVVKNKIEVVENKTEVVEKKTEVVENKTEVVENKTEVVENKTEVVENKMEVVENKIDENKSEVVGNKTEVVENKTEAVENKTEVVENKIEVLENKTEVLEHKTEVLENKTEIIESKTEIVENKTQVAENKTQVAENKTQVGENKTEVVENKTEVVENNTEVVEHKTQVGEDKIEMVKNKTDNEENKTEVPTNKTEVTESKEIKESEMEVDDKVVDMKDETDAPMTESQEERKESAVTEETMETKESISVPVEVKSENEVTTETQVNGNTTNGDSETANLNGDASQAEELSSRLSVENGKEEMNGSNGDSNDVEQGQGDNKMETEVADIKVKSVATDEPRSDPIDQPTEA</sequence>
<keyword evidence="2" id="KW-1185">Reference proteome</keyword>
<accession>A0ACC1CQY5</accession>
<evidence type="ECO:0000313" key="1">
    <source>
        <dbReference type="EMBL" id="KAJ0173652.1"/>
    </source>
</evidence>
<reference evidence="1 2" key="1">
    <citation type="journal article" date="2021" name="Front. Genet.">
        <title>Chromosome-Level Genome Assembly Reveals Significant Gene Expansion in the Toll and IMD Signaling Pathways of Dendrolimus kikuchii.</title>
        <authorList>
            <person name="Zhou J."/>
            <person name="Wu P."/>
            <person name="Xiong Z."/>
            <person name="Liu N."/>
            <person name="Zhao N."/>
            <person name="Ji M."/>
            <person name="Qiu Y."/>
            <person name="Yang B."/>
        </authorList>
    </citation>
    <scope>NUCLEOTIDE SEQUENCE [LARGE SCALE GENOMIC DNA]</scope>
    <source>
        <strain evidence="1">Ann1</strain>
    </source>
</reference>
<name>A0ACC1CQY5_9NEOP</name>